<dbReference type="Pfam" id="PF09832">
    <property type="entry name" value="DUF2059"/>
    <property type="match status" value="1"/>
</dbReference>
<dbReference type="Proteomes" id="UP001231109">
    <property type="component" value="Unassembled WGS sequence"/>
</dbReference>
<comment type="caution">
    <text evidence="4">The sequence shown here is derived from an EMBL/GenBank/DDBJ whole genome shotgun (WGS) entry which is preliminary data.</text>
</comment>
<organism evidence="4 5">
    <name type="scientific">Rheinheimera baltica</name>
    <dbReference type="NCBI Taxonomy" id="67576"/>
    <lineage>
        <taxon>Bacteria</taxon>
        <taxon>Pseudomonadati</taxon>
        <taxon>Pseudomonadota</taxon>
        <taxon>Gammaproteobacteria</taxon>
        <taxon>Chromatiales</taxon>
        <taxon>Chromatiaceae</taxon>
        <taxon>Rheinheimera</taxon>
    </lineage>
</organism>
<keyword evidence="1" id="KW-0175">Coiled coil</keyword>
<protein>
    <submittedName>
        <fullName evidence="4">DUF2059 domain-containing protein</fullName>
    </submittedName>
</protein>
<keyword evidence="5" id="KW-1185">Reference proteome</keyword>
<name>A0ABT9I2M6_9GAMM</name>
<dbReference type="InterPro" id="IPR018637">
    <property type="entry name" value="DUF2059"/>
</dbReference>
<evidence type="ECO:0000259" key="3">
    <source>
        <dbReference type="Pfam" id="PF09832"/>
    </source>
</evidence>
<evidence type="ECO:0000313" key="5">
    <source>
        <dbReference type="Proteomes" id="UP001231109"/>
    </source>
</evidence>
<dbReference type="RefSeq" id="WP_305976908.1">
    <property type="nucleotide sequence ID" value="NZ_JAPJDZ010000057.1"/>
</dbReference>
<dbReference type="EMBL" id="JAPJDZ010000057">
    <property type="protein sequence ID" value="MDP5137623.1"/>
    <property type="molecule type" value="Genomic_DNA"/>
</dbReference>
<reference evidence="4 5" key="1">
    <citation type="submission" date="2022-11" db="EMBL/GenBank/DDBJ databases">
        <title>Viruses from the air-sea interface of a natural surface slick.</title>
        <authorList>
            <person name="Rahlff J."/>
            <person name="Holmfeldt K."/>
        </authorList>
    </citation>
    <scope>NUCLEOTIDE SEQUENCE [LARGE SCALE GENOMIC DNA]</scope>
    <source>
        <strain evidence="4 5">SMS4</strain>
    </source>
</reference>
<feature type="coiled-coil region" evidence="1">
    <location>
        <begin position="128"/>
        <end position="155"/>
    </location>
</feature>
<feature type="signal peptide" evidence="2">
    <location>
        <begin position="1"/>
        <end position="21"/>
    </location>
</feature>
<feature type="chain" id="PRO_5047257256" evidence="2">
    <location>
        <begin position="22"/>
        <end position="155"/>
    </location>
</feature>
<keyword evidence="2" id="KW-0732">Signal</keyword>
<proteinExistence type="predicted"/>
<accession>A0ABT9I2M6</accession>
<sequence>MKLIKISLILLCLSVSTMSIADPAAEKEAEKLLNIMGMENALQQSMSQMIDIHLQQNQALAPYKDVMMAFFAKHMSYESLKPDMLRIYADAFTAAELRELNNFYATDVGKKTIQQMPTLMAQGAQIGAARVQQNIGELQAMIKAEAERIKALQQQ</sequence>
<evidence type="ECO:0000313" key="4">
    <source>
        <dbReference type="EMBL" id="MDP5137623.1"/>
    </source>
</evidence>
<gene>
    <name evidence="4" type="ORF">ORJ04_16830</name>
</gene>
<evidence type="ECO:0000256" key="1">
    <source>
        <dbReference type="SAM" id="Coils"/>
    </source>
</evidence>
<feature type="domain" description="DUF2059" evidence="3">
    <location>
        <begin position="79"/>
        <end position="134"/>
    </location>
</feature>
<evidence type="ECO:0000256" key="2">
    <source>
        <dbReference type="SAM" id="SignalP"/>
    </source>
</evidence>